<evidence type="ECO:0000313" key="11">
    <source>
        <dbReference type="Proteomes" id="UP000077202"/>
    </source>
</evidence>
<feature type="region of interest" description="Disordered" evidence="8">
    <location>
        <begin position="77"/>
        <end position="96"/>
    </location>
</feature>
<evidence type="ECO:0000256" key="8">
    <source>
        <dbReference type="SAM" id="MobiDB-lite"/>
    </source>
</evidence>
<accession>A0A176WT80</accession>
<feature type="transmembrane region" description="Helical" evidence="9">
    <location>
        <begin position="554"/>
        <end position="573"/>
    </location>
</feature>
<dbReference type="SUPFAM" id="SSF103473">
    <property type="entry name" value="MFS general substrate transporter"/>
    <property type="match status" value="1"/>
</dbReference>
<feature type="transmembrane region" description="Helical" evidence="9">
    <location>
        <begin position="523"/>
        <end position="542"/>
    </location>
</feature>
<dbReference type="InterPro" id="IPR051617">
    <property type="entry name" value="UNC-93-like_regulator"/>
</dbReference>
<keyword evidence="3 9" id="KW-1133">Transmembrane helix</keyword>
<feature type="transmembrane region" description="Helical" evidence="9">
    <location>
        <begin position="451"/>
        <end position="469"/>
    </location>
</feature>
<evidence type="ECO:0000256" key="9">
    <source>
        <dbReference type="SAM" id="Phobius"/>
    </source>
</evidence>
<evidence type="ECO:0000256" key="1">
    <source>
        <dbReference type="ARBA" id="ARBA00004141"/>
    </source>
</evidence>
<name>A0A176WT80_MARPO</name>
<gene>
    <name evidence="10" type="ORF">AXG93_1154s2090</name>
</gene>
<comment type="subcellular location">
    <subcellularLocation>
        <location evidence="1">Membrane</location>
        <topology evidence="1">Multi-pass membrane protein</topology>
    </subcellularLocation>
</comment>
<organism evidence="10 11">
    <name type="scientific">Marchantia polymorpha subsp. ruderalis</name>
    <dbReference type="NCBI Taxonomy" id="1480154"/>
    <lineage>
        <taxon>Eukaryota</taxon>
        <taxon>Viridiplantae</taxon>
        <taxon>Streptophyta</taxon>
        <taxon>Embryophyta</taxon>
        <taxon>Marchantiophyta</taxon>
        <taxon>Marchantiopsida</taxon>
        <taxon>Marchantiidae</taxon>
        <taxon>Marchantiales</taxon>
        <taxon>Marchantiaceae</taxon>
        <taxon>Marchantia</taxon>
    </lineage>
</organism>
<dbReference type="InterPro" id="IPR036259">
    <property type="entry name" value="MFS_trans_sf"/>
</dbReference>
<evidence type="ECO:0000256" key="2">
    <source>
        <dbReference type="ARBA" id="ARBA00022692"/>
    </source>
</evidence>
<feature type="transmembrane region" description="Helical" evidence="9">
    <location>
        <begin position="279"/>
        <end position="303"/>
    </location>
</feature>
<evidence type="ECO:0000256" key="4">
    <source>
        <dbReference type="ARBA" id="ARBA00023136"/>
    </source>
</evidence>
<dbReference type="GO" id="GO:0016020">
    <property type="term" value="C:membrane"/>
    <property type="evidence" value="ECO:0007669"/>
    <property type="project" value="UniProtKB-SubCell"/>
</dbReference>
<feature type="compositionally biased region" description="Low complexity" evidence="8">
    <location>
        <begin position="77"/>
        <end position="94"/>
    </location>
</feature>
<evidence type="ECO:0000256" key="6">
    <source>
        <dbReference type="ARBA" id="ARBA00040302"/>
    </source>
</evidence>
<proteinExistence type="predicted"/>
<dbReference type="Gene3D" id="1.20.1250.20">
    <property type="entry name" value="MFS general substrate transporter like domains"/>
    <property type="match status" value="2"/>
</dbReference>
<feature type="transmembrane region" description="Helical" evidence="9">
    <location>
        <begin position="381"/>
        <end position="399"/>
    </location>
</feature>
<dbReference type="PANTHER" id="PTHR23294:SF0">
    <property type="entry name" value="UNC93-LIKE PROTEIN MFSD11"/>
    <property type="match status" value="1"/>
</dbReference>
<evidence type="ECO:0000256" key="3">
    <source>
        <dbReference type="ARBA" id="ARBA00022989"/>
    </source>
</evidence>
<dbReference type="InterPro" id="IPR010291">
    <property type="entry name" value="Ion_channel_UNC-93"/>
</dbReference>
<dbReference type="EMBL" id="LVLJ01000095">
    <property type="protein sequence ID" value="OAE35753.1"/>
    <property type="molecule type" value="Genomic_DNA"/>
</dbReference>
<evidence type="ECO:0000256" key="5">
    <source>
        <dbReference type="ARBA" id="ARBA00023180"/>
    </source>
</evidence>
<dbReference type="Proteomes" id="UP000077202">
    <property type="component" value="Unassembled WGS sequence"/>
</dbReference>
<keyword evidence="5" id="KW-0325">Glycoprotein</keyword>
<keyword evidence="4 9" id="KW-0472">Membrane</keyword>
<sequence length="609" mass="65260">MSEISLYTPLIAGQLYESEGLNPGIDPFEEHAPPVGHSEVFQCPECRGLTADCGLCYSNNQATLRDICSRCTFASGTSSCTKSSSQSISPSKDSVFGTPEYNPQDLLVTASADEDCIPSSSRVVDDNDTGPSTSYSVRKTSRKFSRYRRRTSTSVSPMPLSRVIKLAASFFFIYSAMNSISEYVTSLLPDSLGDESLFLLQTTLCASTLAAPSIVSVLGELRAMMLGGTTHVIYLAVLMQPSRSFVLGASALCGFGASASWVAQGTYLTRCSPPEKRGLFTGVFWGIYYVADIVGNLTAYTLFKYLSQNTMFAMGACSALVGVLLLLFMEERDSTLGEMGASGGSNANSGSDTGEESLTFGTCERCGNPPKMEVLQVCRRSSWGGLLLFLLLTPMLFYAGCESAFWTGEYTKLLPTNTIGLVLLCTGLGQFLGSFLLGWLSDFFHCHTPTFLVGVLASATGLLTCLPLQKASEEGYVPTQPCILGTPVIAFLGAFSFGVADGVLTTHSYAITGRIFPGRKPEIWAVFNLLSNGGAASTYWFGMIFPVLQGGIVIQLWAQALILTVGTPLYIIVDIWPQSNAPLFETGGSSEVGAVQCRNLTSAEAETRQ</sequence>
<dbReference type="Pfam" id="PF05978">
    <property type="entry name" value="UNC-93"/>
    <property type="match status" value="1"/>
</dbReference>
<feature type="transmembrane region" description="Helical" evidence="9">
    <location>
        <begin position="419"/>
        <end position="439"/>
    </location>
</feature>
<dbReference type="PANTHER" id="PTHR23294">
    <property type="entry name" value="ET TRANSLATION PRODUCT-RELATED"/>
    <property type="match status" value="1"/>
</dbReference>
<keyword evidence="2 9" id="KW-0812">Transmembrane</keyword>
<comment type="caution">
    <text evidence="10">The sequence shown here is derived from an EMBL/GenBank/DDBJ whole genome shotgun (WGS) entry which is preliminary data.</text>
</comment>
<evidence type="ECO:0000313" key="10">
    <source>
        <dbReference type="EMBL" id="OAE35753.1"/>
    </source>
</evidence>
<keyword evidence="11" id="KW-1185">Reference proteome</keyword>
<protein>
    <recommendedName>
        <fullName evidence="6">UNC93-like protein MFSD11</fullName>
    </recommendedName>
    <alternativeName>
        <fullName evidence="7">Major facilitator superfamily domain-containing protein 11</fullName>
    </alternativeName>
</protein>
<reference evidence="10" key="1">
    <citation type="submission" date="2016-03" db="EMBL/GenBank/DDBJ databases">
        <title>Mechanisms controlling the formation of the plant cell surface in tip-growing cells are functionally conserved among land plants.</title>
        <authorList>
            <person name="Honkanen S."/>
            <person name="Jones V.A."/>
            <person name="Morieri G."/>
            <person name="Champion C."/>
            <person name="Hetherington A.J."/>
            <person name="Kelly S."/>
            <person name="Saint-Marcoux D."/>
            <person name="Proust H."/>
            <person name="Prescott H."/>
            <person name="Dolan L."/>
        </authorList>
    </citation>
    <scope>NUCLEOTIDE SEQUENCE [LARGE SCALE GENOMIC DNA]</scope>
    <source>
        <tissue evidence="10">Whole gametophyte</tissue>
    </source>
</reference>
<evidence type="ECO:0000256" key="7">
    <source>
        <dbReference type="ARBA" id="ARBA00041910"/>
    </source>
</evidence>
<feature type="transmembrane region" description="Helical" evidence="9">
    <location>
        <begin position="309"/>
        <end position="329"/>
    </location>
</feature>
<dbReference type="AlphaFoldDB" id="A0A176WT80"/>
<feature type="transmembrane region" description="Helical" evidence="9">
    <location>
        <begin position="489"/>
        <end position="511"/>
    </location>
</feature>
<feature type="transmembrane region" description="Helical" evidence="9">
    <location>
        <begin position="245"/>
        <end position="267"/>
    </location>
</feature>